<gene>
    <name evidence="2" type="ORF">PHLCEN_2v8363</name>
</gene>
<feature type="region of interest" description="Disordered" evidence="1">
    <location>
        <begin position="36"/>
        <end position="104"/>
    </location>
</feature>
<proteinExistence type="predicted"/>
<name>A0A2R6NTY6_9APHY</name>
<protein>
    <submittedName>
        <fullName evidence="2">Uncharacterized protein</fullName>
    </submittedName>
</protein>
<dbReference type="AlphaFoldDB" id="A0A2R6NTY6"/>
<evidence type="ECO:0000313" key="2">
    <source>
        <dbReference type="EMBL" id="PSR76605.1"/>
    </source>
</evidence>
<sequence length="104" mass="11723">MEELYADLERQRRIRINVALIAARDREASNAHRIAAAHQDMPIKDPNAPSFHVEKVPEPSQTVELQAMPATEPTGSPIQQQERTPPPVNDEPQPWTPRTLQRGS</sequence>
<comment type="caution">
    <text evidence="2">The sequence shown here is derived from an EMBL/GenBank/DDBJ whole genome shotgun (WGS) entry which is preliminary data.</text>
</comment>
<keyword evidence="3" id="KW-1185">Reference proteome</keyword>
<evidence type="ECO:0000313" key="3">
    <source>
        <dbReference type="Proteomes" id="UP000186601"/>
    </source>
</evidence>
<dbReference type="Proteomes" id="UP000186601">
    <property type="component" value="Unassembled WGS sequence"/>
</dbReference>
<dbReference type="OrthoDB" id="10255576at2759"/>
<reference evidence="2 3" key="1">
    <citation type="submission" date="2018-02" db="EMBL/GenBank/DDBJ databases">
        <title>Genome sequence of the basidiomycete white-rot fungus Phlebia centrifuga.</title>
        <authorList>
            <person name="Granchi Z."/>
            <person name="Peng M."/>
            <person name="de Vries R.P."/>
            <person name="Hilden K."/>
            <person name="Makela M.R."/>
            <person name="Grigoriev I."/>
            <person name="Riley R."/>
        </authorList>
    </citation>
    <scope>NUCLEOTIDE SEQUENCE [LARGE SCALE GENOMIC DNA]</scope>
    <source>
        <strain evidence="2 3">FBCC195</strain>
    </source>
</reference>
<accession>A0A2R6NTY6</accession>
<organism evidence="2 3">
    <name type="scientific">Hermanssonia centrifuga</name>
    <dbReference type="NCBI Taxonomy" id="98765"/>
    <lineage>
        <taxon>Eukaryota</taxon>
        <taxon>Fungi</taxon>
        <taxon>Dikarya</taxon>
        <taxon>Basidiomycota</taxon>
        <taxon>Agaricomycotina</taxon>
        <taxon>Agaricomycetes</taxon>
        <taxon>Polyporales</taxon>
        <taxon>Meruliaceae</taxon>
        <taxon>Hermanssonia</taxon>
    </lineage>
</organism>
<evidence type="ECO:0000256" key="1">
    <source>
        <dbReference type="SAM" id="MobiDB-lite"/>
    </source>
</evidence>
<feature type="compositionally biased region" description="Polar residues" evidence="1">
    <location>
        <begin position="73"/>
        <end position="83"/>
    </location>
</feature>
<dbReference type="EMBL" id="MLYV02000838">
    <property type="protein sequence ID" value="PSR76605.1"/>
    <property type="molecule type" value="Genomic_DNA"/>
</dbReference>